<reference evidence="15 16" key="1">
    <citation type="submission" date="2017-08" db="EMBL/GenBank/DDBJ databases">
        <title>Infants hospitalized years apart are colonized by the same room-sourced microbial strains.</title>
        <authorList>
            <person name="Brooks B."/>
            <person name="Olm M.R."/>
            <person name="Firek B.A."/>
            <person name="Baker R."/>
            <person name="Thomas B.C."/>
            <person name="Morowitz M.J."/>
            <person name="Banfield J.F."/>
        </authorList>
    </citation>
    <scope>NUCLEOTIDE SEQUENCE [LARGE SCALE GENOMIC DNA]</scope>
    <source>
        <strain evidence="15">S2_018_000_R3_110</strain>
    </source>
</reference>
<feature type="domain" description="Histidine kinase" evidence="14">
    <location>
        <begin position="264"/>
        <end position="455"/>
    </location>
</feature>
<keyword evidence="6" id="KW-0597">Phosphoprotein</keyword>
<dbReference type="SMART" id="SM00387">
    <property type="entry name" value="HATPase_c"/>
    <property type="match status" value="1"/>
</dbReference>
<keyword evidence="10 13" id="KW-1133">Transmembrane helix</keyword>
<comment type="caution">
    <text evidence="15">The sequence shown here is derived from an EMBL/GenBank/DDBJ whole genome shotgun (WGS) entry which is preliminary data.</text>
</comment>
<sequence>MIRAFWRRPSALTGIGGFSVAIALLSVAITASIVLLMPDPPAVRLTLADAAAALRGADNGLSRSIGPPPAGAPNPVQQQVLARALGRPVGDVRVAWLDPAARRSAPRGEVIVLTAAHGGGKALPGGAMLLRMKGGRPMRVVDRLPDGPLGAVLLRLPQPAFAAGVRLSDGRWLTVRPASSLLGGWRWKVLVALAVSLVVLAPLVWIFARRLTRPFRVLARAIDAGLDPPEAQGPRELQEAAGAIVQLRTRLAAESEERLRMLTAVAHDLRTPLTSLKLRLESVAEPQRARMVDDANRMQAMIADVLDFARTADAERRAVAVRDLIAQVVADAPAMTLDDGPEVTVCVGAGLRRAVENLVRNAIDYAGGGRIAVARRGEQAVIEVVDNGPGIASADRTRLLRPFERGDASRNRDTGGVGLGLSIVQGFAERHGGTLELADAPGGGTVARLVLPVGT</sequence>
<keyword evidence="9 15" id="KW-0418">Kinase</keyword>
<dbReference type="EMBL" id="QFNF01000028">
    <property type="protein sequence ID" value="PZO76148.1"/>
    <property type="molecule type" value="Genomic_DNA"/>
</dbReference>
<dbReference type="InterPro" id="IPR036890">
    <property type="entry name" value="HATPase_C_sf"/>
</dbReference>
<dbReference type="CDD" id="cd00075">
    <property type="entry name" value="HATPase"/>
    <property type="match status" value="1"/>
</dbReference>
<evidence type="ECO:0000313" key="16">
    <source>
        <dbReference type="Proteomes" id="UP000248614"/>
    </source>
</evidence>
<dbReference type="SUPFAM" id="SSF55874">
    <property type="entry name" value="ATPase domain of HSP90 chaperone/DNA topoisomerase II/histidine kinase"/>
    <property type="match status" value="1"/>
</dbReference>
<gene>
    <name evidence="15" type="ORF">DI632_11045</name>
</gene>
<comment type="subcellular location">
    <subcellularLocation>
        <location evidence="2">Cell inner membrane</location>
        <topology evidence="2">Multi-pass membrane protein</topology>
    </subcellularLocation>
</comment>
<accession>A0A2W5B5W3</accession>
<proteinExistence type="predicted"/>
<dbReference type="CDD" id="cd00082">
    <property type="entry name" value="HisKA"/>
    <property type="match status" value="1"/>
</dbReference>
<dbReference type="GO" id="GO:0000155">
    <property type="term" value="F:phosphorelay sensor kinase activity"/>
    <property type="evidence" value="ECO:0007669"/>
    <property type="project" value="InterPro"/>
</dbReference>
<feature type="transmembrane region" description="Helical" evidence="13">
    <location>
        <begin position="12"/>
        <end position="37"/>
    </location>
</feature>
<evidence type="ECO:0000256" key="13">
    <source>
        <dbReference type="SAM" id="Phobius"/>
    </source>
</evidence>
<feature type="transmembrane region" description="Helical" evidence="13">
    <location>
        <begin position="189"/>
        <end position="208"/>
    </location>
</feature>
<evidence type="ECO:0000256" key="1">
    <source>
        <dbReference type="ARBA" id="ARBA00000085"/>
    </source>
</evidence>
<dbReference type="InterPro" id="IPR003661">
    <property type="entry name" value="HisK_dim/P_dom"/>
</dbReference>
<dbReference type="Gene3D" id="1.10.287.130">
    <property type="match status" value="1"/>
</dbReference>
<dbReference type="Proteomes" id="UP000248614">
    <property type="component" value="Unassembled WGS sequence"/>
</dbReference>
<evidence type="ECO:0000259" key="14">
    <source>
        <dbReference type="PROSITE" id="PS50109"/>
    </source>
</evidence>
<keyword evidence="7" id="KW-0808">Transferase</keyword>
<dbReference type="AlphaFoldDB" id="A0A2W5B5W3"/>
<keyword evidence="4" id="KW-1003">Cell membrane</keyword>
<dbReference type="Pfam" id="PF02518">
    <property type="entry name" value="HATPase_c"/>
    <property type="match status" value="1"/>
</dbReference>
<evidence type="ECO:0000256" key="7">
    <source>
        <dbReference type="ARBA" id="ARBA00022679"/>
    </source>
</evidence>
<evidence type="ECO:0000256" key="10">
    <source>
        <dbReference type="ARBA" id="ARBA00022989"/>
    </source>
</evidence>
<dbReference type="SMART" id="SM00388">
    <property type="entry name" value="HisKA"/>
    <property type="match status" value="1"/>
</dbReference>
<organism evidence="15 16">
    <name type="scientific">Sphingomonas hengshuiensis</name>
    <dbReference type="NCBI Taxonomy" id="1609977"/>
    <lineage>
        <taxon>Bacteria</taxon>
        <taxon>Pseudomonadati</taxon>
        <taxon>Pseudomonadota</taxon>
        <taxon>Alphaproteobacteria</taxon>
        <taxon>Sphingomonadales</taxon>
        <taxon>Sphingomonadaceae</taxon>
        <taxon>Sphingomonas</taxon>
    </lineage>
</organism>
<name>A0A2W5B5W3_9SPHN</name>
<evidence type="ECO:0000256" key="9">
    <source>
        <dbReference type="ARBA" id="ARBA00022777"/>
    </source>
</evidence>
<evidence type="ECO:0000256" key="2">
    <source>
        <dbReference type="ARBA" id="ARBA00004429"/>
    </source>
</evidence>
<evidence type="ECO:0000313" key="15">
    <source>
        <dbReference type="EMBL" id="PZO76148.1"/>
    </source>
</evidence>
<dbReference type="PROSITE" id="PS50109">
    <property type="entry name" value="HIS_KIN"/>
    <property type="match status" value="1"/>
</dbReference>
<dbReference type="PANTHER" id="PTHR44936:SF5">
    <property type="entry name" value="SENSOR HISTIDINE KINASE ENVZ"/>
    <property type="match status" value="1"/>
</dbReference>
<dbReference type="SUPFAM" id="SSF47384">
    <property type="entry name" value="Homodimeric domain of signal transducing histidine kinase"/>
    <property type="match status" value="1"/>
</dbReference>
<dbReference type="PRINTS" id="PR00344">
    <property type="entry name" value="BCTRLSENSOR"/>
</dbReference>
<dbReference type="InterPro" id="IPR050980">
    <property type="entry name" value="2C_sensor_his_kinase"/>
</dbReference>
<dbReference type="EC" id="2.7.13.3" evidence="3"/>
<dbReference type="PANTHER" id="PTHR44936">
    <property type="entry name" value="SENSOR PROTEIN CREC"/>
    <property type="match status" value="1"/>
</dbReference>
<keyword evidence="8 13" id="KW-0812">Transmembrane</keyword>
<dbReference type="InterPro" id="IPR004358">
    <property type="entry name" value="Sig_transdc_His_kin-like_C"/>
</dbReference>
<evidence type="ECO:0000256" key="11">
    <source>
        <dbReference type="ARBA" id="ARBA00023012"/>
    </source>
</evidence>
<dbReference type="InterPro" id="IPR003594">
    <property type="entry name" value="HATPase_dom"/>
</dbReference>
<keyword evidence="12 13" id="KW-0472">Membrane</keyword>
<evidence type="ECO:0000256" key="12">
    <source>
        <dbReference type="ARBA" id="ARBA00023136"/>
    </source>
</evidence>
<evidence type="ECO:0000256" key="3">
    <source>
        <dbReference type="ARBA" id="ARBA00012438"/>
    </source>
</evidence>
<evidence type="ECO:0000256" key="6">
    <source>
        <dbReference type="ARBA" id="ARBA00022553"/>
    </source>
</evidence>
<dbReference type="InterPro" id="IPR005467">
    <property type="entry name" value="His_kinase_dom"/>
</dbReference>
<evidence type="ECO:0000256" key="5">
    <source>
        <dbReference type="ARBA" id="ARBA00022519"/>
    </source>
</evidence>
<evidence type="ECO:0000256" key="4">
    <source>
        <dbReference type="ARBA" id="ARBA00022475"/>
    </source>
</evidence>
<keyword evidence="11" id="KW-0902">Two-component regulatory system</keyword>
<dbReference type="GO" id="GO:0005886">
    <property type="term" value="C:plasma membrane"/>
    <property type="evidence" value="ECO:0007669"/>
    <property type="project" value="UniProtKB-SubCell"/>
</dbReference>
<dbReference type="Gene3D" id="3.30.565.10">
    <property type="entry name" value="Histidine kinase-like ATPase, C-terminal domain"/>
    <property type="match status" value="1"/>
</dbReference>
<dbReference type="Pfam" id="PF00512">
    <property type="entry name" value="HisKA"/>
    <property type="match status" value="1"/>
</dbReference>
<evidence type="ECO:0000256" key="8">
    <source>
        <dbReference type="ARBA" id="ARBA00022692"/>
    </source>
</evidence>
<protein>
    <recommendedName>
        <fullName evidence="3">histidine kinase</fullName>
        <ecNumber evidence="3">2.7.13.3</ecNumber>
    </recommendedName>
</protein>
<dbReference type="InterPro" id="IPR036097">
    <property type="entry name" value="HisK_dim/P_sf"/>
</dbReference>
<comment type="catalytic activity">
    <reaction evidence="1">
        <text>ATP + protein L-histidine = ADP + protein N-phospho-L-histidine.</text>
        <dbReference type="EC" id="2.7.13.3"/>
    </reaction>
</comment>
<keyword evidence="5" id="KW-0997">Cell inner membrane</keyword>